<reference evidence="2" key="1">
    <citation type="submission" date="2017-06" db="EMBL/GenBank/DDBJ databases">
        <authorList>
            <person name="Cremers G."/>
        </authorList>
    </citation>
    <scope>NUCLEOTIDE SEQUENCE [LARGE SCALE GENOMIC DNA]</scope>
</reference>
<dbReference type="EMBL" id="FZMP01000196">
    <property type="protein sequence ID" value="SNQ61747.1"/>
    <property type="molecule type" value="Genomic_DNA"/>
</dbReference>
<name>A0A284VRD6_9EURY</name>
<evidence type="ECO:0000313" key="1">
    <source>
        <dbReference type="EMBL" id="SNQ61747.1"/>
    </source>
</evidence>
<dbReference type="Proteomes" id="UP000218615">
    <property type="component" value="Unassembled WGS sequence"/>
</dbReference>
<gene>
    <name evidence="1" type="ORF">MNV_50006</name>
</gene>
<protein>
    <submittedName>
        <fullName evidence="1">Uncharacterized protein</fullName>
    </submittedName>
</protein>
<dbReference type="RefSeq" id="WP_096206394.1">
    <property type="nucleotide sequence ID" value="NZ_FZMP01000196.1"/>
</dbReference>
<proteinExistence type="predicted"/>
<organism evidence="1 2">
    <name type="scientific">Candidatus Methanoperedens nitratireducens</name>
    <dbReference type="NCBI Taxonomy" id="1392998"/>
    <lineage>
        <taxon>Archaea</taxon>
        <taxon>Methanobacteriati</taxon>
        <taxon>Methanobacteriota</taxon>
        <taxon>Stenosarchaea group</taxon>
        <taxon>Methanomicrobia</taxon>
        <taxon>Methanosarcinales</taxon>
        <taxon>ANME-2 cluster</taxon>
        <taxon>Candidatus Methanoperedentaceae</taxon>
        <taxon>Candidatus Methanoperedens</taxon>
    </lineage>
</organism>
<sequence length="149" mass="17494">MTERKPPQTKPKESRHYFFLNPYDDMAFTVCPKCEGKTKIRKFCLLIHIESRHLLSLNKSCRYCPGCDLIIVRKADLERLLAAFFEQNAPDIIGNEYFVYGTMDKKDWKNVKTGKMSANDIIKCLYPFKDIWEFEVVPGGWYPESRKKA</sequence>
<evidence type="ECO:0000313" key="2">
    <source>
        <dbReference type="Proteomes" id="UP000218615"/>
    </source>
</evidence>
<accession>A0A284VRD6</accession>
<dbReference type="AlphaFoldDB" id="A0A284VRD6"/>
<keyword evidence="2" id="KW-1185">Reference proteome</keyword>